<gene>
    <name evidence="3" type="ORF">SAMN05216464_110197</name>
</gene>
<dbReference type="PROSITE" id="PS51257">
    <property type="entry name" value="PROKAR_LIPOPROTEIN"/>
    <property type="match status" value="1"/>
</dbReference>
<dbReference type="PANTHER" id="PTHR33308">
    <property type="entry name" value="PEPTIDOGLYCAN HYDROLASE FLGJ"/>
    <property type="match status" value="1"/>
</dbReference>
<evidence type="ECO:0000313" key="4">
    <source>
        <dbReference type="Proteomes" id="UP000199072"/>
    </source>
</evidence>
<dbReference type="Gene3D" id="4.10.80.30">
    <property type="entry name" value="DNA polymerase, domain 6"/>
    <property type="match status" value="1"/>
</dbReference>
<dbReference type="PRINTS" id="PR01002">
    <property type="entry name" value="FLGFLGJ"/>
</dbReference>
<dbReference type="Proteomes" id="UP000199072">
    <property type="component" value="Unassembled WGS sequence"/>
</dbReference>
<protein>
    <submittedName>
        <fullName evidence="3">Mannosyl-glycoprotein endo-beta-N-acetylglucosaminidase/flagellar protein FlgJ</fullName>
    </submittedName>
</protein>
<feature type="domain" description="Mannosyl-glycoprotein endo-beta-N-acetylglucosamidase-like" evidence="2">
    <location>
        <begin position="1"/>
        <end position="152"/>
    </location>
</feature>
<dbReference type="SMART" id="SM00047">
    <property type="entry name" value="LYZ2"/>
    <property type="match status" value="1"/>
</dbReference>
<reference evidence="3 4" key="1">
    <citation type="submission" date="2016-10" db="EMBL/GenBank/DDBJ databases">
        <authorList>
            <person name="de Groot N.N."/>
        </authorList>
    </citation>
    <scope>NUCLEOTIDE SEQUENCE [LARGE SCALE GENOMIC DNA]</scope>
    <source>
        <strain evidence="3 4">47C3B</strain>
    </source>
</reference>
<evidence type="ECO:0000256" key="1">
    <source>
        <dbReference type="ARBA" id="ARBA00022801"/>
    </source>
</evidence>
<name>A0A1G7GLJ7_9SPHI</name>
<organism evidence="3 4">
    <name type="scientific">Mucilaginibacter pineti</name>
    <dbReference type="NCBI Taxonomy" id="1391627"/>
    <lineage>
        <taxon>Bacteria</taxon>
        <taxon>Pseudomonadati</taxon>
        <taxon>Bacteroidota</taxon>
        <taxon>Sphingobacteriia</taxon>
        <taxon>Sphingobacteriales</taxon>
        <taxon>Sphingobacteriaceae</taxon>
        <taxon>Mucilaginibacter</taxon>
    </lineage>
</organism>
<dbReference type="GO" id="GO:0004040">
    <property type="term" value="F:amidase activity"/>
    <property type="evidence" value="ECO:0007669"/>
    <property type="project" value="InterPro"/>
</dbReference>
<sequence>MLRSVFISKIKDGVIHTCVNTGIFPSVVIAQACLESNNGLSLLSAKYHNYFGIKAGSSWQGQIVNMNTKEYVNHKLIVNKQAFRIYSDIQSCFADHIKLFQTVKVYRTAGIFKCDTAEDQANTLYKAGYATDPAYAKKLIDIISENNLKKYDSL</sequence>
<accession>A0A1G7GLJ7</accession>
<dbReference type="OrthoDB" id="9810444at2"/>
<keyword evidence="3" id="KW-0969">Cilium</keyword>
<dbReference type="Pfam" id="PF01832">
    <property type="entry name" value="Glucosaminidase"/>
    <property type="match status" value="1"/>
</dbReference>
<dbReference type="PANTHER" id="PTHR33308:SF9">
    <property type="entry name" value="PEPTIDOGLYCAN HYDROLASE FLGJ"/>
    <property type="match status" value="1"/>
</dbReference>
<dbReference type="EMBL" id="FNAI01000010">
    <property type="protein sequence ID" value="SDE88859.1"/>
    <property type="molecule type" value="Genomic_DNA"/>
</dbReference>
<dbReference type="InterPro" id="IPR002901">
    <property type="entry name" value="MGlyc_endo_b_GlcNAc-like_dom"/>
</dbReference>
<dbReference type="Gene3D" id="1.10.530.10">
    <property type="match status" value="1"/>
</dbReference>
<evidence type="ECO:0000313" key="3">
    <source>
        <dbReference type="EMBL" id="SDE88859.1"/>
    </source>
</evidence>
<keyword evidence="3" id="KW-0966">Cell projection</keyword>
<dbReference type="AlphaFoldDB" id="A0A1G7GLJ7"/>
<keyword evidence="4" id="KW-1185">Reference proteome</keyword>
<keyword evidence="3" id="KW-0282">Flagellum</keyword>
<dbReference type="InterPro" id="IPR051056">
    <property type="entry name" value="Glycosyl_Hydrolase_73"/>
</dbReference>
<dbReference type="STRING" id="1391627.SAMN05216464_110197"/>
<keyword evidence="1" id="KW-0378">Hydrolase</keyword>
<evidence type="ECO:0000259" key="2">
    <source>
        <dbReference type="SMART" id="SM00047"/>
    </source>
</evidence>
<proteinExistence type="predicted"/>
<dbReference type="RefSeq" id="WP_091152137.1">
    <property type="nucleotide sequence ID" value="NZ_FNAI01000010.1"/>
</dbReference>